<dbReference type="SMART" id="SM00082">
    <property type="entry name" value="LRRCT"/>
    <property type="match status" value="1"/>
</dbReference>
<feature type="transmembrane region" description="Helical" evidence="22">
    <location>
        <begin position="655"/>
        <end position="676"/>
    </location>
</feature>
<feature type="signal peptide" evidence="23">
    <location>
        <begin position="1"/>
        <end position="16"/>
    </location>
</feature>
<evidence type="ECO:0000256" key="17">
    <source>
        <dbReference type="ARBA" id="ARBA00023180"/>
    </source>
</evidence>
<evidence type="ECO:0000256" key="9">
    <source>
        <dbReference type="ARBA" id="ARBA00022729"/>
    </source>
</evidence>
<dbReference type="KEGG" id="dord:105996175"/>
<evidence type="ECO:0000256" key="15">
    <source>
        <dbReference type="ARBA" id="ARBA00023136"/>
    </source>
</evidence>
<dbReference type="PANTHER" id="PTHR24365:SF521">
    <property type="entry name" value="TOLL-LIKE RECEPTOR 4"/>
    <property type="match status" value="1"/>
</dbReference>
<evidence type="ECO:0000256" key="13">
    <source>
        <dbReference type="ARBA" id="ARBA00022859"/>
    </source>
</evidence>
<dbReference type="InterPro" id="IPR032675">
    <property type="entry name" value="LRR_dom_sf"/>
</dbReference>
<evidence type="ECO:0000313" key="25">
    <source>
        <dbReference type="Proteomes" id="UP000081671"/>
    </source>
</evidence>
<evidence type="ECO:0000256" key="18">
    <source>
        <dbReference type="ARBA" id="ARBA00023198"/>
    </source>
</evidence>
<dbReference type="PIRSF" id="PIRSF037595">
    <property type="entry name" value="Toll-like_receptor"/>
    <property type="match status" value="1"/>
</dbReference>
<dbReference type="GO" id="GO:0050829">
    <property type="term" value="P:defense response to Gram-negative bacterium"/>
    <property type="evidence" value="ECO:0007669"/>
    <property type="project" value="TreeGrafter"/>
</dbReference>
<keyword evidence="18 21" id="KW-0395">Inflammatory response</keyword>
<evidence type="ECO:0000256" key="8">
    <source>
        <dbReference type="ARBA" id="ARBA00022692"/>
    </source>
</evidence>
<dbReference type="FunFam" id="3.40.50.10140:FF:000006">
    <property type="entry name" value="Toll-like receptor 4"/>
    <property type="match status" value="1"/>
</dbReference>
<keyword evidence="11" id="KW-0967">Endosome</keyword>
<evidence type="ECO:0000256" key="2">
    <source>
        <dbReference type="ARBA" id="ARBA00004412"/>
    </source>
</evidence>
<dbReference type="SMART" id="SM00369">
    <property type="entry name" value="LRR_TYP"/>
    <property type="match status" value="10"/>
</dbReference>
<evidence type="ECO:0000256" key="21">
    <source>
        <dbReference type="PIRNR" id="PIRNR037595"/>
    </source>
</evidence>
<dbReference type="GO" id="GO:0005886">
    <property type="term" value="C:plasma membrane"/>
    <property type="evidence" value="ECO:0007669"/>
    <property type="project" value="UniProtKB-SubCell"/>
</dbReference>
<dbReference type="GO" id="GO:0001819">
    <property type="term" value="P:positive regulation of cytokine production"/>
    <property type="evidence" value="ECO:0007669"/>
    <property type="project" value="UniProtKB-ARBA"/>
</dbReference>
<organism evidence="25 26">
    <name type="scientific">Dipodomys ordii</name>
    <name type="common">Ord's kangaroo rat</name>
    <dbReference type="NCBI Taxonomy" id="10020"/>
    <lineage>
        <taxon>Eukaryota</taxon>
        <taxon>Metazoa</taxon>
        <taxon>Chordata</taxon>
        <taxon>Craniata</taxon>
        <taxon>Vertebrata</taxon>
        <taxon>Euteleostomi</taxon>
        <taxon>Mammalia</taxon>
        <taxon>Eutheria</taxon>
        <taxon>Euarchontoglires</taxon>
        <taxon>Glires</taxon>
        <taxon>Rodentia</taxon>
        <taxon>Castorimorpha</taxon>
        <taxon>Heteromyidae</taxon>
        <taxon>Dipodomyinae</taxon>
        <taxon>Dipodomys</taxon>
    </lineage>
</organism>
<reference evidence="26" key="1">
    <citation type="submission" date="2025-08" db="UniProtKB">
        <authorList>
            <consortium name="RefSeq"/>
        </authorList>
    </citation>
    <scope>IDENTIFICATION</scope>
    <source>
        <tissue evidence="26">Kidney</tissue>
    </source>
</reference>
<proteinExistence type="inferred from homology"/>
<dbReference type="GO" id="GO:0006954">
    <property type="term" value="P:inflammatory response"/>
    <property type="evidence" value="ECO:0007669"/>
    <property type="project" value="UniProtKB-UniRule"/>
</dbReference>
<dbReference type="PROSITE" id="PS50104">
    <property type="entry name" value="TIR"/>
    <property type="match status" value="1"/>
</dbReference>
<evidence type="ECO:0000256" key="11">
    <source>
        <dbReference type="ARBA" id="ARBA00022753"/>
    </source>
</evidence>
<dbReference type="PANTHER" id="PTHR24365">
    <property type="entry name" value="TOLL-LIKE RECEPTOR"/>
    <property type="match status" value="1"/>
</dbReference>
<keyword evidence="13 21" id="KW-0391">Immunity</keyword>
<evidence type="ECO:0000256" key="14">
    <source>
        <dbReference type="ARBA" id="ARBA00022989"/>
    </source>
</evidence>
<keyword evidence="14 22" id="KW-1133">Transmembrane helix</keyword>
<gene>
    <name evidence="26" type="primary">Tlr4</name>
</gene>
<dbReference type="InterPro" id="IPR035897">
    <property type="entry name" value="Toll_tir_struct_dom_sf"/>
</dbReference>
<dbReference type="GO" id="GO:0034142">
    <property type="term" value="P:toll-like receptor 4 signaling pathway"/>
    <property type="evidence" value="ECO:0007669"/>
    <property type="project" value="TreeGrafter"/>
</dbReference>
<evidence type="ECO:0000256" key="7">
    <source>
        <dbReference type="ARBA" id="ARBA00022614"/>
    </source>
</evidence>
<keyword evidence="5" id="KW-1003">Cell membrane</keyword>
<evidence type="ECO:0000256" key="1">
    <source>
        <dbReference type="ARBA" id="ARBA00004251"/>
    </source>
</evidence>
<accession>A0A1S3G9Y0</accession>
<keyword evidence="9 23" id="KW-0732">Signal</keyword>
<keyword evidence="10" id="KW-0677">Repeat</keyword>
<dbReference type="SMART" id="SM00255">
    <property type="entry name" value="TIR"/>
    <property type="match status" value="1"/>
</dbReference>
<dbReference type="InterPro" id="IPR001611">
    <property type="entry name" value="Leu-rich_rpt"/>
</dbReference>
<dbReference type="Proteomes" id="UP000081671">
    <property type="component" value="Unplaced"/>
</dbReference>
<dbReference type="OrthoDB" id="1421090at2759"/>
<evidence type="ECO:0000256" key="4">
    <source>
        <dbReference type="ARBA" id="ARBA00009634"/>
    </source>
</evidence>
<comment type="subcellular location">
    <subcellularLocation>
        <location evidence="1">Cell membrane</location>
        <topology evidence="1">Single-pass type I membrane protein</topology>
    </subcellularLocation>
    <subcellularLocation>
        <location evidence="3">Cell projection</location>
        <location evidence="3">Ruffle</location>
    </subcellularLocation>
    <subcellularLocation>
        <location evidence="2">Early endosome</location>
    </subcellularLocation>
</comment>
<sequence length="861" mass="98352">MMPSWRLAGTLMPSMAFLSCLRPESWEPCIEVIPNVTYQCMEQNLSRIPDNIPSSTRNLDLSFNPLNTLESQSFSKFPELQVLDLSRHGLRPWLPEHFLPHPPSSHQLCDIRVIEDGAYQGLGQLSTLILTGNPIESLAPGAFSGLSHLQKLVAVETNILSLRTFPIGNLRALKELNVAHNLIHSFKLPEYFLNLTNLEHLDFSDNKIQSIHYKDLQVLRKKPLLNLSLDLSLNPIDIIHPGAFKEVKLHKLTLRSNFNNTHVMRTCIQGLAGLEVYRLVLGEFKNERNMDSFDKSALDGLCSLTIEEFRFAYLDEFSGDVTGLFNCLANVSAMSLVNLYVKNLENLPEDFKWKSLEVARCKFRQFPPLALPSLKELNFTDNKGAVNMVDIELPNLEILDLSRNGLSLRHCCSSEDFGTTTLRHLDLSFNGVILMNSNFIGLCQLEYLDFQHSALKHTNQFTVFLCLHQLHYLDISYTHIQVVFDGIFDGLTNLKVLKMAGNSFKDSTLPNIFRNMTNLTILDISECQLTQVSKGPFDTLPNLRVLNLSHNHLVYLDLFPYAHLLSLQVLDYSFNYIVASKRQALHFPSKLTHLNLTQNNFACSCEHQSFLQWVKDQRGLLVEAEQMTCANPPDMQGMPVLSFRNTTCQINKTTISLSVLSILMVAIIGLLVYKFYFHLMLLAGCKEYGRGEMAYDAFVIYSSQDENWVRNELVKNLEEGVPPFQLCLHYRDFIPGVAIAANIIQEGFHKSRKVIVVVSRHFIQSRWCIFEYEIAQTWQFLSSRAGIIFIVLQKLEKSLLRQQVELYRLLSRNTYLEWEDSMLGRHIFWRRLRKALLDGKTSQPDGLADAENVHQEATTAI</sequence>
<dbReference type="GO" id="GO:0001875">
    <property type="term" value="F:lipopolysaccharide immune receptor activity"/>
    <property type="evidence" value="ECO:0007669"/>
    <property type="project" value="TreeGrafter"/>
</dbReference>
<dbReference type="Pfam" id="PF13516">
    <property type="entry name" value="LRR_6"/>
    <property type="match status" value="2"/>
</dbReference>
<evidence type="ECO:0000259" key="24">
    <source>
        <dbReference type="PROSITE" id="PS50104"/>
    </source>
</evidence>
<dbReference type="GO" id="GO:0001726">
    <property type="term" value="C:ruffle"/>
    <property type="evidence" value="ECO:0007669"/>
    <property type="project" value="UniProtKB-SubCell"/>
</dbReference>
<dbReference type="SUPFAM" id="SSF52058">
    <property type="entry name" value="L domain-like"/>
    <property type="match status" value="3"/>
</dbReference>
<evidence type="ECO:0000256" key="3">
    <source>
        <dbReference type="ARBA" id="ARBA00004466"/>
    </source>
</evidence>
<dbReference type="Gene3D" id="3.80.10.10">
    <property type="entry name" value="Ribonuclease Inhibitor"/>
    <property type="match status" value="1"/>
</dbReference>
<dbReference type="GO" id="GO:0005769">
    <property type="term" value="C:early endosome"/>
    <property type="evidence" value="ECO:0007669"/>
    <property type="project" value="UniProtKB-SubCell"/>
</dbReference>
<keyword evidence="15 22" id="KW-0472">Membrane</keyword>
<dbReference type="AlphaFoldDB" id="A0A1S3G9Y0"/>
<dbReference type="InterPro" id="IPR003591">
    <property type="entry name" value="Leu-rich_rpt_typical-subtyp"/>
</dbReference>
<evidence type="ECO:0000313" key="26">
    <source>
        <dbReference type="RefSeq" id="XP_012885633.1"/>
    </source>
</evidence>
<dbReference type="PROSITE" id="PS51257">
    <property type="entry name" value="PROKAR_LIPOPROTEIN"/>
    <property type="match status" value="1"/>
</dbReference>
<dbReference type="Pfam" id="PF13855">
    <property type="entry name" value="LRR_8"/>
    <property type="match status" value="2"/>
</dbReference>
<dbReference type="GO" id="GO:0045087">
    <property type="term" value="P:innate immune response"/>
    <property type="evidence" value="ECO:0007669"/>
    <property type="project" value="UniProtKB-UniRule"/>
</dbReference>
<dbReference type="PRINTS" id="PR00019">
    <property type="entry name" value="LEURICHRPT"/>
</dbReference>
<dbReference type="GO" id="GO:0002755">
    <property type="term" value="P:MyD88-dependent toll-like receptor signaling pathway"/>
    <property type="evidence" value="ECO:0007669"/>
    <property type="project" value="TreeGrafter"/>
</dbReference>
<keyword evidence="8 22" id="KW-0812">Transmembrane</keyword>
<dbReference type="RefSeq" id="XP_012885633.1">
    <property type="nucleotide sequence ID" value="XM_013030179.1"/>
</dbReference>
<feature type="domain" description="TIR" evidence="24">
    <location>
        <begin position="693"/>
        <end position="836"/>
    </location>
</feature>
<dbReference type="GO" id="GO:0032497">
    <property type="term" value="P:detection of lipopolysaccharide"/>
    <property type="evidence" value="ECO:0007669"/>
    <property type="project" value="TreeGrafter"/>
</dbReference>
<dbReference type="FunCoup" id="A0A1S3G9Y0">
    <property type="interactions" value="680"/>
</dbReference>
<keyword evidence="7" id="KW-0433">Leucine-rich repeat</keyword>
<dbReference type="GO" id="GO:0046696">
    <property type="term" value="C:lipopolysaccharide receptor complex"/>
    <property type="evidence" value="ECO:0007669"/>
    <property type="project" value="TreeGrafter"/>
</dbReference>
<comment type="similarity">
    <text evidence="4 21">Belongs to the Toll-like receptor family.</text>
</comment>
<evidence type="ECO:0000256" key="6">
    <source>
        <dbReference type="ARBA" id="ARBA00022588"/>
    </source>
</evidence>
<dbReference type="PROSITE" id="PS51450">
    <property type="entry name" value="LRR"/>
    <property type="match status" value="2"/>
</dbReference>
<evidence type="ECO:0000256" key="19">
    <source>
        <dbReference type="ARBA" id="ARBA00023273"/>
    </source>
</evidence>
<evidence type="ECO:0000256" key="10">
    <source>
        <dbReference type="ARBA" id="ARBA00022737"/>
    </source>
</evidence>
<feature type="chain" id="PRO_5011118593" description="Toll-like receptor 4" evidence="23">
    <location>
        <begin position="17"/>
        <end position="861"/>
    </location>
</feature>
<keyword evidence="25" id="KW-1185">Reference proteome</keyword>
<keyword evidence="19" id="KW-0966">Cell projection</keyword>
<dbReference type="GeneID" id="105996175"/>
<keyword evidence="17" id="KW-0325">Glycoprotein</keyword>
<dbReference type="InterPro" id="IPR017241">
    <property type="entry name" value="Toll-like_receptor"/>
</dbReference>
<dbReference type="InParanoid" id="A0A1S3G9Y0"/>
<dbReference type="SMART" id="SM00365">
    <property type="entry name" value="LRR_SD22"/>
    <property type="match status" value="2"/>
</dbReference>
<evidence type="ECO:0000256" key="5">
    <source>
        <dbReference type="ARBA" id="ARBA00022475"/>
    </source>
</evidence>
<evidence type="ECO:0000256" key="16">
    <source>
        <dbReference type="ARBA" id="ARBA00023170"/>
    </source>
</evidence>
<keyword evidence="12" id="KW-0832">Ubl conjugation</keyword>
<evidence type="ECO:0000256" key="20">
    <source>
        <dbReference type="ARBA" id="ARBA00040109"/>
    </source>
</evidence>
<dbReference type="Pfam" id="PF01582">
    <property type="entry name" value="TIR"/>
    <property type="match status" value="1"/>
</dbReference>
<evidence type="ECO:0000256" key="12">
    <source>
        <dbReference type="ARBA" id="ARBA00022843"/>
    </source>
</evidence>
<dbReference type="CTD" id="7099"/>
<dbReference type="InterPro" id="IPR000157">
    <property type="entry name" value="TIR_dom"/>
</dbReference>
<protein>
    <recommendedName>
        <fullName evidence="20">Toll-like receptor 4</fullName>
    </recommendedName>
</protein>
<dbReference type="GO" id="GO:0004888">
    <property type="term" value="F:transmembrane signaling receptor activity"/>
    <property type="evidence" value="ECO:0007669"/>
    <property type="project" value="InterPro"/>
</dbReference>
<evidence type="ECO:0000256" key="22">
    <source>
        <dbReference type="SAM" id="Phobius"/>
    </source>
</evidence>
<evidence type="ECO:0000256" key="23">
    <source>
        <dbReference type="SAM" id="SignalP"/>
    </source>
</evidence>
<dbReference type="Gene3D" id="3.40.50.10140">
    <property type="entry name" value="Toll/interleukin-1 receptor homology (TIR) domain"/>
    <property type="match status" value="1"/>
</dbReference>
<dbReference type="InterPro" id="IPR000483">
    <property type="entry name" value="Cys-rich_flank_reg_C"/>
</dbReference>
<dbReference type="GO" id="GO:0001530">
    <property type="term" value="F:lipopolysaccharide binding"/>
    <property type="evidence" value="ECO:0007669"/>
    <property type="project" value="TreeGrafter"/>
</dbReference>
<keyword evidence="6 21" id="KW-0399">Innate immunity</keyword>
<dbReference type="GO" id="GO:0032680">
    <property type="term" value="P:regulation of tumor necrosis factor production"/>
    <property type="evidence" value="ECO:0007669"/>
    <property type="project" value="UniProtKB-ARBA"/>
</dbReference>
<dbReference type="SUPFAM" id="SSF52200">
    <property type="entry name" value="Toll/Interleukin receptor TIR domain"/>
    <property type="match status" value="1"/>
</dbReference>
<name>A0A1S3G9Y0_DIPOR</name>
<keyword evidence="16 21" id="KW-0675">Receptor</keyword>